<evidence type="ECO:0000256" key="5">
    <source>
        <dbReference type="ARBA" id="ARBA00012299"/>
    </source>
</evidence>
<organism evidence="18">
    <name type="scientific">Oppiella nova</name>
    <dbReference type="NCBI Taxonomy" id="334625"/>
    <lineage>
        <taxon>Eukaryota</taxon>
        <taxon>Metazoa</taxon>
        <taxon>Ecdysozoa</taxon>
        <taxon>Arthropoda</taxon>
        <taxon>Chelicerata</taxon>
        <taxon>Arachnida</taxon>
        <taxon>Acari</taxon>
        <taxon>Acariformes</taxon>
        <taxon>Sarcoptiformes</taxon>
        <taxon>Oribatida</taxon>
        <taxon>Brachypylina</taxon>
        <taxon>Oppioidea</taxon>
        <taxon>Oppiidae</taxon>
        <taxon>Oppiella</taxon>
    </lineage>
</organism>
<reference evidence="18" key="1">
    <citation type="submission" date="2020-11" db="EMBL/GenBank/DDBJ databases">
        <authorList>
            <person name="Tran Van P."/>
        </authorList>
    </citation>
    <scope>NUCLEOTIDE SEQUENCE</scope>
</reference>
<keyword evidence="9" id="KW-0378">Hydrolase</keyword>
<evidence type="ECO:0000256" key="7">
    <source>
        <dbReference type="ARBA" id="ARBA00022670"/>
    </source>
</evidence>
<dbReference type="InterPro" id="IPR011249">
    <property type="entry name" value="Metalloenz_LuxS/M16"/>
</dbReference>
<evidence type="ECO:0000256" key="10">
    <source>
        <dbReference type="ARBA" id="ARBA00022833"/>
    </source>
</evidence>
<dbReference type="SUPFAM" id="SSF63411">
    <property type="entry name" value="LuxS/MPP-like metallohydrolase"/>
    <property type="match status" value="2"/>
</dbReference>
<feature type="domain" description="Peptidase M16 N-terminal" evidence="16">
    <location>
        <begin position="61"/>
        <end position="207"/>
    </location>
</feature>
<evidence type="ECO:0000259" key="17">
    <source>
        <dbReference type="Pfam" id="PF05193"/>
    </source>
</evidence>
<evidence type="ECO:0000256" key="6">
    <source>
        <dbReference type="ARBA" id="ARBA00020510"/>
    </source>
</evidence>
<dbReference type="EMBL" id="OC944349">
    <property type="protein sequence ID" value="CAD7662819.1"/>
    <property type="molecule type" value="Genomic_DNA"/>
</dbReference>
<feature type="domain" description="Peptidase M16 C-terminal" evidence="17">
    <location>
        <begin position="213"/>
        <end position="395"/>
    </location>
</feature>
<keyword evidence="8" id="KW-0479">Metal-binding</keyword>
<dbReference type="GO" id="GO:0005759">
    <property type="term" value="C:mitochondrial matrix"/>
    <property type="evidence" value="ECO:0007669"/>
    <property type="project" value="UniProtKB-ARBA"/>
</dbReference>
<comment type="cofactor">
    <cofactor evidence="2">
        <name>Zn(2+)</name>
        <dbReference type="ChEBI" id="CHEBI:29105"/>
    </cofactor>
</comment>
<accession>A0A7R9QZK4</accession>
<evidence type="ECO:0000256" key="8">
    <source>
        <dbReference type="ARBA" id="ARBA00022723"/>
    </source>
</evidence>
<evidence type="ECO:0000256" key="12">
    <source>
        <dbReference type="ARBA" id="ARBA00023049"/>
    </source>
</evidence>
<feature type="non-terminal residue" evidence="18">
    <location>
        <position position="443"/>
    </location>
</feature>
<keyword evidence="13" id="KW-0496">Mitochondrion</keyword>
<proteinExistence type="inferred from homology"/>
<dbReference type="AlphaFoldDB" id="A0A7R9QZK4"/>
<dbReference type="InterPro" id="IPR001431">
    <property type="entry name" value="Pept_M16_Zn_BS"/>
</dbReference>
<evidence type="ECO:0000313" key="19">
    <source>
        <dbReference type="Proteomes" id="UP000728032"/>
    </source>
</evidence>
<dbReference type="FunFam" id="3.30.830.10:FF:000002">
    <property type="entry name" value="Mitochondrial-processing peptidase subunit beta"/>
    <property type="match status" value="1"/>
</dbReference>
<sequence length="443" mass="49506">MSGVLRLGQYLVGSAPRVTRLLTREPCVQRLSRCQQSVATAHRPVVNIPETKVSTLRNGIRVATEDSGIPTCTVGFWIDAGSRYETPETNGVAHFLEHMAFKGTTNRSQTQLELEIENMGAHLNAYTSREQTVYYAKCLSKDIPNAMEILADILQHSKFGTDEIERERSVILREMQEVETNLQEVVFDHLHSVAYQSTPLGMTILGPTENIKKIQRQDLIDYISGHYRGPRLVLAAAGGVDHQQLVDLCNHYFGNIKGVVDESNLKACPFVGSDIRVKDDSMPLAHVAIAVETIGWANPDNIALMVANTLIGSWDRSQGSGSNCSSYMALSSAEHNLCHTFQAFNTCYKDTGLWGVYFVAEKQTLEEFVWHLGNQWMQLCNDVTDEDVSRAKDLLKTNMLLQLDGSTPICEDIGRQMLCYGRRIPLPEMEARIEAVNADIVRR</sequence>
<evidence type="ECO:0000256" key="1">
    <source>
        <dbReference type="ARBA" id="ARBA00001098"/>
    </source>
</evidence>
<dbReference type="InterPro" id="IPR050361">
    <property type="entry name" value="MPP/UQCRC_Complex"/>
</dbReference>
<gene>
    <name evidence="18" type="ORF">ONB1V03_LOCUS19379</name>
</gene>
<comment type="subcellular location">
    <subcellularLocation>
        <location evidence="3">Mitochondrion</location>
    </subcellularLocation>
</comment>
<dbReference type="OrthoDB" id="10251424at2759"/>
<dbReference type="Pfam" id="PF05193">
    <property type="entry name" value="Peptidase_M16_C"/>
    <property type="match status" value="1"/>
</dbReference>
<evidence type="ECO:0000256" key="14">
    <source>
        <dbReference type="ARBA" id="ARBA00031018"/>
    </source>
</evidence>
<keyword evidence="12" id="KW-0482">Metalloprotease</keyword>
<dbReference type="Proteomes" id="UP000728032">
    <property type="component" value="Unassembled WGS sequence"/>
</dbReference>
<evidence type="ECO:0000256" key="2">
    <source>
        <dbReference type="ARBA" id="ARBA00001947"/>
    </source>
</evidence>
<keyword evidence="7" id="KW-0645">Protease</keyword>
<dbReference type="PROSITE" id="PS00143">
    <property type="entry name" value="INSULINASE"/>
    <property type="match status" value="1"/>
</dbReference>
<evidence type="ECO:0000256" key="3">
    <source>
        <dbReference type="ARBA" id="ARBA00004173"/>
    </source>
</evidence>
<dbReference type="GO" id="GO:0046872">
    <property type="term" value="F:metal ion binding"/>
    <property type="evidence" value="ECO:0007669"/>
    <property type="project" value="UniProtKB-KW"/>
</dbReference>
<evidence type="ECO:0000313" key="18">
    <source>
        <dbReference type="EMBL" id="CAD7662819.1"/>
    </source>
</evidence>
<evidence type="ECO:0000256" key="4">
    <source>
        <dbReference type="ARBA" id="ARBA00007261"/>
    </source>
</evidence>
<evidence type="ECO:0000256" key="9">
    <source>
        <dbReference type="ARBA" id="ARBA00022801"/>
    </source>
</evidence>
<dbReference type="EMBL" id="CAJPVJ010029524">
    <property type="protein sequence ID" value="CAG2179956.1"/>
    <property type="molecule type" value="Genomic_DNA"/>
</dbReference>
<dbReference type="Pfam" id="PF00675">
    <property type="entry name" value="Peptidase_M16"/>
    <property type="match status" value="1"/>
</dbReference>
<dbReference type="InterPro" id="IPR007863">
    <property type="entry name" value="Peptidase_M16_C"/>
</dbReference>
<protein>
    <recommendedName>
        <fullName evidence="6">Mitochondrial-processing peptidase subunit beta</fullName>
        <ecNumber evidence="5">3.4.24.64</ecNumber>
    </recommendedName>
    <alternativeName>
        <fullName evidence="14">Beta-MPP</fullName>
    </alternativeName>
</protein>
<keyword evidence="10" id="KW-0862">Zinc</keyword>
<dbReference type="FunFam" id="3.30.830.10:FF:000001">
    <property type="entry name" value="Mitochondrial-processing peptidase subunit beta, mitochondrial"/>
    <property type="match status" value="1"/>
</dbReference>
<dbReference type="Gene3D" id="3.30.830.10">
    <property type="entry name" value="Metalloenzyme, LuxS/M16 peptidase-like"/>
    <property type="match status" value="2"/>
</dbReference>
<dbReference type="GO" id="GO:0006627">
    <property type="term" value="P:protein processing involved in protein targeting to mitochondrion"/>
    <property type="evidence" value="ECO:0007669"/>
    <property type="project" value="TreeGrafter"/>
</dbReference>
<dbReference type="InterPro" id="IPR011765">
    <property type="entry name" value="Pept_M16_N"/>
</dbReference>
<comment type="similarity">
    <text evidence="4 15">Belongs to the peptidase M16 family.</text>
</comment>
<evidence type="ECO:0000256" key="13">
    <source>
        <dbReference type="ARBA" id="ARBA00023128"/>
    </source>
</evidence>
<evidence type="ECO:0000256" key="11">
    <source>
        <dbReference type="ARBA" id="ARBA00022946"/>
    </source>
</evidence>
<keyword evidence="11" id="KW-0809">Transit peptide</keyword>
<dbReference type="EC" id="3.4.24.64" evidence="5"/>
<dbReference type="PANTHER" id="PTHR11851:SF149">
    <property type="entry name" value="GH01077P"/>
    <property type="match status" value="1"/>
</dbReference>
<name>A0A7R9QZK4_9ACAR</name>
<evidence type="ECO:0000259" key="16">
    <source>
        <dbReference type="Pfam" id="PF00675"/>
    </source>
</evidence>
<evidence type="ECO:0000256" key="15">
    <source>
        <dbReference type="RuleBase" id="RU004447"/>
    </source>
</evidence>
<dbReference type="GO" id="GO:0004222">
    <property type="term" value="F:metalloendopeptidase activity"/>
    <property type="evidence" value="ECO:0007669"/>
    <property type="project" value="UniProtKB-EC"/>
</dbReference>
<dbReference type="PANTHER" id="PTHR11851">
    <property type="entry name" value="METALLOPROTEASE"/>
    <property type="match status" value="1"/>
</dbReference>
<comment type="catalytic activity">
    <reaction evidence="1">
        <text>Release of N-terminal transit peptides from precursor proteins imported into the mitochondrion, typically with Arg in position P2.</text>
        <dbReference type="EC" id="3.4.24.64"/>
    </reaction>
</comment>
<keyword evidence="19" id="KW-1185">Reference proteome</keyword>